<sequence>MDKEDLDHLRRIVKRDEKYKRFKAAVDKNPNLQLAFEDLHDEIDRMQRTRSVRSLNRKDKDFTNSVIDAMLMDVRYRGRLAEILASCLAITGGFQETLLNLRDYLLLEYSGRLGKHRTTKDERRNFMENVLRPFFRYIHKVEQLKAHAELIVADIDKTSYTYTNLVAAIKLLGKGE</sequence>
<keyword evidence="2" id="KW-1185">Reference proteome</keyword>
<accession>S5VMF1</accession>
<organism evidence="1 2">
    <name type="scientific">Pseudomonas phage PaBG</name>
    <dbReference type="NCBI Taxonomy" id="1335230"/>
    <lineage>
        <taxon>Viruses</taxon>
        <taxon>Duplodnaviria</taxon>
        <taxon>Heunggongvirae</taxon>
        <taxon>Uroviricota</taxon>
        <taxon>Caudoviricetes</taxon>
        <taxon>Baikalvirus</taxon>
        <taxon>Baikalvirus PaBG</taxon>
    </lineage>
</organism>
<name>S5VMF1_9CAUD</name>
<reference evidence="1 2" key="1">
    <citation type="journal article" date="2014" name="Genome Announc.">
        <title>Complete Genome Sequence of the Novel Giant Pseudomonas Phage PaBG.</title>
        <authorList>
            <person name="Sykilinda N.N."/>
            <person name="Bondar A.A."/>
            <person name="Gorshkova A.S."/>
            <person name="Kurochkina L.P."/>
            <person name="Kulikov E.E."/>
            <person name="Shneider M.M."/>
            <person name="Kadykov V.A."/>
            <person name="Solovjeva N.V."/>
            <person name="Kabilov M.R."/>
            <person name="Mesyanzhinov V.V."/>
            <person name="Vlassov V.V."/>
            <person name="Drukker V.V."/>
            <person name="Miroshnikov K.A."/>
        </authorList>
    </citation>
    <scope>NUCLEOTIDE SEQUENCE [LARGE SCALE GENOMIC DNA]</scope>
</reference>
<gene>
    <name evidence="1" type="ORF">PaBG_00200</name>
</gene>
<proteinExistence type="predicted"/>
<evidence type="ECO:0000313" key="2">
    <source>
        <dbReference type="Proteomes" id="UP000015545"/>
    </source>
</evidence>
<dbReference type="EMBL" id="KF147891">
    <property type="protein sequence ID" value="AGS82084.1"/>
    <property type="molecule type" value="Genomic_DNA"/>
</dbReference>
<dbReference type="RefSeq" id="YP_008433531.1">
    <property type="nucleotide sequence ID" value="NC_022096.1"/>
</dbReference>
<dbReference type="Proteomes" id="UP000015545">
    <property type="component" value="Segment"/>
</dbReference>
<protein>
    <submittedName>
        <fullName evidence="1">Uncharacterized protein</fullName>
    </submittedName>
</protein>
<evidence type="ECO:0000313" key="1">
    <source>
        <dbReference type="EMBL" id="AGS82084.1"/>
    </source>
</evidence>
<dbReference type="KEGG" id="vg:16574886"/>